<dbReference type="NCBIfam" id="TIGR02937">
    <property type="entry name" value="sigma70-ECF"/>
    <property type="match status" value="1"/>
</dbReference>
<dbReference type="Pfam" id="PF04542">
    <property type="entry name" value="Sigma70_r2"/>
    <property type="match status" value="1"/>
</dbReference>
<dbReference type="Gene3D" id="1.10.10.10">
    <property type="entry name" value="Winged helix-like DNA-binding domain superfamily/Winged helix DNA-binding domain"/>
    <property type="match status" value="1"/>
</dbReference>
<evidence type="ECO:0000313" key="8">
    <source>
        <dbReference type="Proteomes" id="UP000461585"/>
    </source>
</evidence>
<dbReference type="Gene3D" id="1.10.1740.10">
    <property type="match status" value="1"/>
</dbReference>
<feature type="domain" description="RNA polymerase sigma-70 region 2" evidence="5">
    <location>
        <begin position="23"/>
        <end position="90"/>
    </location>
</feature>
<evidence type="ECO:0000313" key="7">
    <source>
        <dbReference type="EMBL" id="NDL68633.1"/>
    </source>
</evidence>
<evidence type="ECO:0000256" key="4">
    <source>
        <dbReference type="ARBA" id="ARBA00023163"/>
    </source>
</evidence>
<organism evidence="7 8">
    <name type="scientific">Anaerotalea alkaliphila</name>
    <dbReference type="NCBI Taxonomy" id="2662126"/>
    <lineage>
        <taxon>Bacteria</taxon>
        <taxon>Bacillati</taxon>
        <taxon>Bacillota</taxon>
        <taxon>Clostridia</taxon>
        <taxon>Eubacteriales</taxon>
        <taxon>Anaerotalea</taxon>
    </lineage>
</organism>
<dbReference type="Pfam" id="PF08281">
    <property type="entry name" value="Sigma70_r4_2"/>
    <property type="match status" value="1"/>
</dbReference>
<dbReference type="InterPro" id="IPR014284">
    <property type="entry name" value="RNA_pol_sigma-70_dom"/>
</dbReference>
<dbReference type="EMBL" id="JAAEEH010000049">
    <property type="protein sequence ID" value="NDL68633.1"/>
    <property type="molecule type" value="Genomic_DNA"/>
</dbReference>
<dbReference type="CDD" id="cd06171">
    <property type="entry name" value="Sigma70_r4"/>
    <property type="match status" value="1"/>
</dbReference>
<dbReference type="PANTHER" id="PTHR43133">
    <property type="entry name" value="RNA POLYMERASE ECF-TYPE SIGMA FACTO"/>
    <property type="match status" value="1"/>
</dbReference>
<evidence type="ECO:0000256" key="1">
    <source>
        <dbReference type="ARBA" id="ARBA00010641"/>
    </source>
</evidence>
<name>A0A7X5HXW3_9FIRM</name>
<dbReference type="InterPro" id="IPR013249">
    <property type="entry name" value="RNA_pol_sigma70_r4_t2"/>
</dbReference>
<evidence type="ECO:0000259" key="5">
    <source>
        <dbReference type="Pfam" id="PF04542"/>
    </source>
</evidence>
<dbReference type="InterPro" id="IPR013324">
    <property type="entry name" value="RNA_pol_sigma_r3/r4-like"/>
</dbReference>
<sequence>MNDLETMYIRKATQGDARAFEALIRPYERKVYNMALRMFHQEADAWDAAQEILLKAYRNLPGFKFESSFSTWLYRVAANTCIDLYRKQKRKRERECSLDQTMEERPDGLHRLVASKGDTPEEALVRKETILEVHRAIEALSPDHRMVIVLRDLQGLGYKEIADILECSEGTVKSRISRARESLKRILLENREQTAGQIVP</sequence>
<keyword evidence="2" id="KW-0805">Transcription regulation</keyword>
<dbReference type="RefSeq" id="WP_162371354.1">
    <property type="nucleotide sequence ID" value="NZ_JAAEEH010000049.1"/>
</dbReference>
<comment type="similarity">
    <text evidence="1">Belongs to the sigma-70 factor family. ECF subfamily.</text>
</comment>
<protein>
    <submittedName>
        <fullName evidence="7">Sigma-70 family RNA polymerase sigma factor</fullName>
    </submittedName>
</protein>
<dbReference type="InterPro" id="IPR036388">
    <property type="entry name" value="WH-like_DNA-bd_sf"/>
</dbReference>
<dbReference type="SUPFAM" id="SSF88946">
    <property type="entry name" value="Sigma2 domain of RNA polymerase sigma factors"/>
    <property type="match status" value="1"/>
</dbReference>
<accession>A0A7X5HXW3</accession>
<evidence type="ECO:0000256" key="2">
    <source>
        <dbReference type="ARBA" id="ARBA00023015"/>
    </source>
</evidence>
<dbReference type="GO" id="GO:0016987">
    <property type="term" value="F:sigma factor activity"/>
    <property type="evidence" value="ECO:0007669"/>
    <property type="project" value="UniProtKB-KW"/>
</dbReference>
<dbReference type="InterPro" id="IPR039425">
    <property type="entry name" value="RNA_pol_sigma-70-like"/>
</dbReference>
<dbReference type="GO" id="GO:0003677">
    <property type="term" value="F:DNA binding"/>
    <property type="evidence" value="ECO:0007669"/>
    <property type="project" value="InterPro"/>
</dbReference>
<dbReference type="GO" id="GO:0006352">
    <property type="term" value="P:DNA-templated transcription initiation"/>
    <property type="evidence" value="ECO:0007669"/>
    <property type="project" value="InterPro"/>
</dbReference>
<keyword evidence="3" id="KW-0731">Sigma factor</keyword>
<dbReference type="InterPro" id="IPR007627">
    <property type="entry name" value="RNA_pol_sigma70_r2"/>
</dbReference>
<evidence type="ECO:0000259" key="6">
    <source>
        <dbReference type="Pfam" id="PF08281"/>
    </source>
</evidence>
<feature type="domain" description="RNA polymerase sigma factor 70 region 4 type 2" evidence="6">
    <location>
        <begin position="131"/>
        <end position="183"/>
    </location>
</feature>
<keyword evidence="8" id="KW-1185">Reference proteome</keyword>
<reference evidence="7 8" key="1">
    <citation type="submission" date="2020-01" db="EMBL/GenBank/DDBJ databases">
        <title>Anaeroalcalibacter tamaniensis gen. nov., sp. nov., moderately halophilic strictly anaerobic fermenter bacterium from mud volcano of Taman peninsula.</title>
        <authorList>
            <person name="Frolova A."/>
            <person name="Merkel A.Y."/>
            <person name="Slobodkin A.I."/>
        </authorList>
    </citation>
    <scope>NUCLEOTIDE SEQUENCE [LARGE SCALE GENOMIC DNA]</scope>
    <source>
        <strain evidence="7 8">F-3ap</strain>
    </source>
</reference>
<dbReference type="PANTHER" id="PTHR43133:SF51">
    <property type="entry name" value="RNA POLYMERASE SIGMA FACTOR"/>
    <property type="match status" value="1"/>
</dbReference>
<dbReference type="SUPFAM" id="SSF88659">
    <property type="entry name" value="Sigma3 and sigma4 domains of RNA polymerase sigma factors"/>
    <property type="match status" value="1"/>
</dbReference>
<proteinExistence type="inferred from homology"/>
<dbReference type="InterPro" id="IPR013325">
    <property type="entry name" value="RNA_pol_sigma_r2"/>
</dbReference>
<comment type="caution">
    <text evidence="7">The sequence shown here is derived from an EMBL/GenBank/DDBJ whole genome shotgun (WGS) entry which is preliminary data.</text>
</comment>
<dbReference type="Proteomes" id="UP000461585">
    <property type="component" value="Unassembled WGS sequence"/>
</dbReference>
<keyword evidence="4" id="KW-0804">Transcription</keyword>
<evidence type="ECO:0000256" key="3">
    <source>
        <dbReference type="ARBA" id="ARBA00023082"/>
    </source>
</evidence>
<gene>
    <name evidence="7" type="ORF">GXN74_12880</name>
</gene>
<dbReference type="AlphaFoldDB" id="A0A7X5HXW3"/>